<dbReference type="EMBL" id="LUCH01000130">
    <property type="protein sequence ID" value="KAF5406011.1"/>
    <property type="molecule type" value="Genomic_DNA"/>
</dbReference>
<keyword evidence="5" id="KW-0804">Transcription</keyword>
<dbReference type="GO" id="GO:0006367">
    <property type="term" value="P:transcription initiation at RNA polymerase II promoter"/>
    <property type="evidence" value="ECO:0007669"/>
    <property type="project" value="InterPro"/>
</dbReference>
<dbReference type="InterPro" id="IPR011039">
    <property type="entry name" value="TFIIF_interaction"/>
</dbReference>
<evidence type="ECO:0000256" key="8">
    <source>
        <dbReference type="ARBA" id="ARBA00031523"/>
    </source>
</evidence>
<dbReference type="PANTHER" id="PTHR44656:SF7">
    <property type="entry name" value="DEHYDROGENASE_REDUCTASE SDR FAMILY MEMBER 12"/>
    <property type="match status" value="1"/>
</dbReference>
<evidence type="ECO:0000313" key="12">
    <source>
        <dbReference type="Proteomes" id="UP000748531"/>
    </source>
</evidence>
<dbReference type="InterPro" id="IPR008851">
    <property type="entry name" value="TFIIF-alpha"/>
</dbReference>
<feature type="compositionally biased region" description="Basic residues" evidence="9">
    <location>
        <begin position="536"/>
        <end position="548"/>
    </location>
</feature>
<evidence type="ECO:0000256" key="9">
    <source>
        <dbReference type="SAM" id="MobiDB-lite"/>
    </source>
</evidence>
<feature type="region of interest" description="Disordered" evidence="9">
    <location>
        <begin position="80"/>
        <end position="118"/>
    </location>
</feature>
<dbReference type="SUPFAM" id="SSF51735">
    <property type="entry name" value="NAD(P)-binding Rossmann-fold domains"/>
    <property type="match status" value="1"/>
</dbReference>
<feature type="compositionally biased region" description="Polar residues" evidence="9">
    <location>
        <begin position="93"/>
        <end position="118"/>
    </location>
</feature>
<comment type="function">
    <text evidence="7">TFIIF is a general transcription initiation factor that binds to RNA polymerase II and helps to recruit it to the initiation complex in collaboration with TFIIB. It promotes transcription elongation.</text>
</comment>
<dbReference type="Gene3D" id="1.10.10.10">
    <property type="entry name" value="Winged helix-like DNA-binding domain superfamily/Winged helix DNA-binding domain"/>
    <property type="match status" value="1"/>
</dbReference>
<evidence type="ECO:0000256" key="4">
    <source>
        <dbReference type="ARBA" id="ARBA00023125"/>
    </source>
</evidence>
<evidence type="ECO:0000313" key="11">
    <source>
        <dbReference type="EMBL" id="KAF5406011.1"/>
    </source>
</evidence>
<evidence type="ECO:0000256" key="5">
    <source>
        <dbReference type="ARBA" id="ARBA00023163"/>
    </source>
</evidence>
<feature type="compositionally biased region" description="Low complexity" evidence="9">
    <location>
        <begin position="192"/>
        <end position="202"/>
    </location>
</feature>
<evidence type="ECO:0000256" key="3">
    <source>
        <dbReference type="ARBA" id="ARBA00023015"/>
    </source>
</evidence>
<dbReference type="Pfam" id="PF05793">
    <property type="entry name" value="TFIIF_alpha"/>
    <property type="match status" value="1"/>
</dbReference>
<dbReference type="PRINTS" id="PR00081">
    <property type="entry name" value="GDHRDH"/>
</dbReference>
<dbReference type="InterPro" id="IPR002347">
    <property type="entry name" value="SDR_fam"/>
</dbReference>
<comment type="caution">
    <text evidence="11">The sequence shown here is derived from an EMBL/GenBank/DDBJ whole genome shotgun (WGS) entry which is preliminary data.</text>
</comment>
<dbReference type="GO" id="GO:0005634">
    <property type="term" value="C:nucleus"/>
    <property type="evidence" value="ECO:0007669"/>
    <property type="project" value="UniProtKB-SubCell"/>
</dbReference>
<dbReference type="InterPro" id="IPR036291">
    <property type="entry name" value="NAD(P)-bd_dom_sf"/>
</dbReference>
<dbReference type="SUPFAM" id="SSF50916">
    <property type="entry name" value="Rap30/74 interaction domains"/>
    <property type="match status" value="1"/>
</dbReference>
<keyword evidence="12" id="KW-1185">Reference proteome</keyword>
<evidence type="ECO:0000256" key="1">
    <source>
        <dbReference type="ARBA" id="ARBA00004123"/>
    </source>
</evidence>
<feature type="transmembrane region" description="Helical" evidence="10">
    <location>
        <begin position="31"/>
        <end position="56"/>
    </location>
</feature>
<dbReference type="OrthoDB" id="417891at2759"/>
<comment type="subcellular location">
    <subcellularLocation>
        <location evidence="1">Nucleus</location>
    </subcellularLocation>
</comment>
<dbReference type="Pfam" id="PF00106">
    <property type="entry name" value="adh_short"/>
    <property type="match status" value="1"/>
</dbReference>
<dbReference type="GO" id="GO:0003677">
    <property type="term" value="F:DNA binding"/>
    <property type="evidence" value="ECO:0007669"/>
    <property type="project" value="UniProtKB-KW"/>
</dbReference>
<name>A0A8J4WL19_9TREM</name>
<dbReference type="InterPro" id="IPR036388">
    <property type="entry name" value="WH-like_DNA-bd_sf"/>
</dbReference>
<feature type="compositionally biased region" description="Polar residues" evidence="9">
    <location>
        <begin position="481"/>
        <end position="495"/>
    </location>
</feature>
<dbReference type="PANTHER" id="PTHR44656">
    <property type="entry name" value="DEHYDROGENASE/REDUCTASE SDR FAMILY MEMBER 12"/>
    <property type="match status" value="1"/>
</dbReference>
<feature type="region of interest" description="Disordered" evidence="9">
    <location>
        <begin position="425"/>
        <end position="810"/>
    </location>
</feature>
<dbReference type="InterPro" id="IPR036390">
    <property type="entry name" value="WH_DNA-bd_sf"/>
</dbReference>
<sequence>MEEEQSECYSLSGSGSANQVLVNDIDQSQSAIYFFFVSLYVALIGLGTTLIVVPLLSSSHTLWNLILISMAAKIRNTLESKEAKSNPPGVADQLNSSSVPNTSQPATNTPLRPSAASNSSTPVVVIRSIATTPGSTAVTGAGIRIASVLPSSFKVTSSNAIIRPVASIPAVKPIILPSPAVKSSPNPADPLPSVKSESVPTTPSVPNPVPQRNIIREMQVRVPNRRDKRFSVLRFHSADHPDLSSGLELFMQRENNLKQFRSVHNLSDAPERGAGSEFGREAKEEARLRRYGIIRESYRPDDQPWIMTVGKGKTGRRRFKGVREGSVSENVEYFVFCQCKDGNFDAYPVHTWYKMKPEINYRFLREDEAEVEYNRLNKTMNLFNVMIKRKLTDGEAGEDETEGSTVNRELGKELRYLSVATENRATTDKSSGITGGRATVELKTDGSRKSNRTLKLTDLEELDSDSDIDEEAEDEAEDDQNMSSAEGTKAGSSRSKLGLVLDESAKLRAKTNTAKTVAERARLLRKKQRDATIVSRMRRCVKKRKARKGPAAGSSSENDDPLDEAEDESEVDDHEGDEVDYMTNSSSDEEKLSLEDRERIYEETGVDEETGLKALLTDLSSEEENEQDENVKAESDLDDTQDDASVARKLDGNATRLEGGEKTYDSSGNLVSDEVSQRIQQAKKKLHTRNEHDALSSSSSSSSSVDGESSSYSSSSSDSDLDPDEKAKKNSRKAILFQKLSETIGTTPGTSGDLGGSVNSVSGLKRRPTETGESLTASPSSVQPAGKKSRLELPVSTAAATTPTSTSSVPCDTELMSTVRKYLMRKPITVTELLKKIRLRKLVGKNEDAQTALANEVDAARLDNRRVLVTGANSGIGLACCQELAKRGAEVHMVCRNFERGQKALETVIRATGDPKAPVYLHQVDLSQSRKVFEFARTFEVDQEKLDILINNAGCMVNKLTVDENDLETNFATNVLGTYILTECLLPCLRKSSDPRVIVVSSGGMLLQQLNHSDPMLIQNRTHFDGAMVYAQNKRQQMVMTEMWAEKYVDICFSCMHPGWADTPAVALSMPNFHHYMRSRLRTPAQGADTVIWLALTSTIRSYPNGSFFQDRKLASTHLPLAYTHSSKEEKRHFMLLLAQLAEPFVS</sequence>
<evidence type="ECO:0000256" key="7">
    <source>
        <dbReference type="ARBA" id="ARBA00025232"/>
    </source>
</evidence>
<evidence type="ECO:0000256" key="10">
    <source>
        <dbReference type="SAM" id="Phobius"/>
    </source>
</evidence>
<dbReference type="AlphaFoldDB" id="A0A8J4WL19"/>
<dbReference type="Gene3D" id="3.40.50.720">
    <property type="entry name" value="NAD(P)-binding Rossmann-like Domain"/>
    <property type="match status" value="1"/>
</dbReference>
<reference evidence="11" key="1">
    <citation type="submission" date="2019-05" db="EMBL/GenBank/DDBJ databases">
        <title>Annotation for the trematode Paragonimus heterotremus.</title>
        <authorList>
            <person name="Choi Y.-J."/>
        </authorList>
    </citation>
    <scope>NUCLEOTIDE SEQUENCE</scope>
    <source>
        <strain evidence="11">LC</strain>
    </source>
</reference>
<evidence type="ECO:0000256" key="6">
    <source>
        <dbReference type="ARBA" id="ARBA00023242"/>
    </source>
</evidence>
<feature type="compositionally biased region" description="Polar residues" evidence="9">
    <location>
        <begin position="771"/>
        <end position="783"/>
    </location>
</feature>
<feature type="compositionally biased region" description="Acidic residues" evidence="9">
    <location>
        <begin position="557"/>
        <end position="580"/>
    </location>
</feature>
<evidence type="ECO:0000256" key="2">
    <source>
        <dbReference type="ARBA" id="ARBA00020812"/>
    </source>
</evidence>
<keyword evidence="4" id="KW-0238">DNA-binding</keyword>
<keyword evidence="3" id="KW-0805">Transcription regulation</keyword>
<keyword evidence="6" id="KW-0539">Nucleus</keyword>
<feature type="compositionally biased region" description="Polar residues" evidence="9">
    <location>
        <begin position="740"/>
        <end position="750"/>
    </location>
</feature>
<organism evidence="11 12">
    <name type="scientific">Paragonimus heterotremus</name>
    <dbReference type="NCBI Taxonomy" id="100268"/>
    <lineage>
        <taxon>Eukaryota</taxon>
        <taxon>Metazoa</taxon>
        <taxon>Spiralia</taxon>
        <taxon>Lophotrochozoa</taxon>
        <taxon>Platyhelminthes</taxon>
        <taxon>Trematoda</taxon>
        <taxon>Digenea</taxon>
        <taxon>Plagiorchiida</taxon>
        <taxon>Troglotremata</taxon>
        <taxon>Troglotrematidae</taxon>
        <taxon>Paragonimus</taxon>
    </lineage>
</organism>
<protein>
    <recommendedName>
        <fullName evidence="2">General transcription factor IIF subunit 1</fullName>
    </recommendedName>
    <alternativeName>
        <fullName evidence="8">Transcription initiation factor IIF subunit alpha</fullName>
    </alternativeName>
</protein>
<gene>
    <name evidence="11" type="ORF">PHET_00413</name>
</gene>
<dbReference type="GO" id="GO:0032968">
    <property type="term" value="P:positive regulation of transcription elongation by RNA polymerase II"/>
    <property type="evidence" value="ECO:0007669"/>
    <property type="project" value="InterPro"/>
</dbReference>
<dbReference type="SUPFAM" id="SSF46785">
    <property type="entry name" value="Winged helix' DNA-binding domain"/>
    <property type="match status" value="1"/>
</dbReference>
<keyword evidence="10" id="KW-0812">Transmembrane</keyword>
<dbReference type="InterPro" id="IPR052992">
    <property type="entry name" value="SDR_member_12"/>
</dbReference>
<dbReference type="Proteomes" id="UP000748531">
    <property type="component" value="Unassembled WGS sequence"/>
</dbReference>
<feature type="compositionally biased region" description="Basic and acidic residues" evidence="9">
    <location>
        <begin position="588"/>
        <end position="602"/>
    </location>
</feature>
<feature type="compositionally biased region" description="Low complexity" evidence="9">
    <location>
        <begin position="794"/>
        <end position="810"/>
    </location>
</feature>
<keyword evidence="10" id="KW-1133">Transmembrane helix</keyword>
<feature type="compositionally biased region" description="Acidic residues" evidence="9">
    <location>
        <begin position="459"/>
        <end position="480"/>
    </location>
</feature>
<feature type="compositionally biased region" description="Low complexity" evidence="9">
    <location>
        <begin position="696"/>
        <end position="718"/>
    </location>
</feature>
<proteinExistence type="predicted"/>
<feature type="region of interest" description="Disordered" evidence="9">
    <location>
        <begin position="180"/>
        <end position="210"/>
    </location>
</feature>
<accession>A0A8J4WL19</accession>
<keyword evidence="10" id="KW-0472">Membrane</keyword>